<sequence length="65" mass="7517">MSFSQFTLPPSTSKNASRIQPPPLDKVYSNSEEAEIHVKEFAHRNGYSVSHLRTKTKNRRAKREM</sequence>
<name>A0ACC0VKD1_9STRA</name>
<dbReference type="Proteomes" id="UP001163321">
    <property type="component" value="Chromosome 8"/>
</dbReference>
<reference evidence="1 2" key="1">
    <citation type="journal article" date="2022" name="bioRxiv">
        <title>The genome of the oomycete Peronosclerospora sorghi, a cosmopolitan pathogen of maize and sorghum, is inflated with dispersed pseudogenes.</title>
        <authorList>
            <person name="Fletcher K."/>
            <person name="Martin F."/>
            <person name="Isakeit T."/>
            <person name="Cavanaugh K."/>
            <person name="Magill C."/>
            <person name="Michelmore R."/>
        </authorList>
    </citation>
    <scope>NUCLEOTIDE SEQUENCE [LARGE SCALE GENOMIC DNA]</scope>
    <source>
        <strain evidence="1">P6</strain>
    </source>
</reference>
<proteinExistence type="predicted"/>
<protein>
    <submittedName>
        <fullName evidence="1">Uncharacterized protein</fullName>
    </submittedName>
</protein>
<evidence type="ECO:0000313" key="1">
    <source>
        <dbReference type="EMBL" id="KAI9906198.1"/>
    </source>
</evidence>
<dbReference type="EMBL" id="CM047587">
    <property type="protein sequence ID" value="KAI9906198.1"/>
    <property type="molecule type" value="Genomic_DNA"/>
</dbReference>
<comment type="caution">
    <text evidence="1">The sequence shown here is derived from an EMBL/GenBank/DDBJ whole genome shotgun (WGS) entry which is preliminary data.</text>
</comment>
<organism evidence="1 2">
    <name type="scientific">Peronosclerospora sorghi</name>
    <dbReference type="NCBI Taxonomy" id="230839"/>
    <lineage>
        <taxon>Eukaryota</taxon>
        <taxon>Sar</taxon>
        <taxon>Stramenopiles</taxon>
        <taxon>Oomycota</taxon>
        <taxon>Peronosporomycetes</taxon>
        <taxon>Peronosporales</taxon>
        <taxon>Peronosporaceae</taxon>
        <taxon>Peronosclerospora</taxon>
    </lineage>
</organism>
<keyword evidence="2" id="KW-1185">Reference proteome</keyword>
<accession>A0ACC0VKD1</accession>
<evidence type="ECO:0000313" key="2">
    <source>
        <dbReference type="Proteomes" id="UP001163321"/>
    </source>
</evidence>
<gene>
    <name evidence="1" type="ORF">PsorP6_016525</name>
</gene>